<protein>
    <recommendedName>
        <fullName evidence="2">Sodium symporter small subunit domain-containing protein</fullName>
    </recommendedName>
</protein>
<comment type="caution">
    <text evidence="3">The sequence shown here is derived from an EMBL/GenBank/DDBJ whole genome shotgun (WGS) entry which is preliminary data.</text>
</comment>
<dbReference type="Proteomes" id="UP000614811">
    <property type="component" value="Unassembled WGS sequence"/>
</dbReference>
<feature type="transmembrane region" description="Helical" evidence="1">
    <location>
        <begin position="45"/>
        <end position="66"/>
    </location>
</feature>
<evidence type="ECO:0000313" key="3">
    <source>
        <dbReference type="EMBL" id="GHA01289.1"/>
    </source>
</evidence>
<accession>A0A918RK84</accession>
<reference evidence="3" key="2">
    <citation type="submission" date="2020-09" db="EMBL/GenBank/DDBJ databases">
        <authorList>
            <person name="Sun Q."/>
            <person name="Kim S."/>
        </authorList>
    </citation>
    <scope>NUCLEOTIDE SEQUENCE</scope>
    <source>
        <strain evidence="3">KCTC 12711</strain>
    </source>
</reference>
<gene>
    <name evidence="3" type="ORF">GCM10008090_08020</name>
</gene>
<evidence type="ECO:0000256" key="1">
    <source>
        <dbReference type="SAM" id="Phobius"/>
    </source>
</evidence>
<dbReference type="Pfam" id="PF13937">
    <property type="entry name" value="DUF4212"/>
    <property type="match status" value="1"/>
</dbReference>
<keyword evidence="4" id="KW-1185">Reference proteome</keyword>
<proteinExistence type="predicted"/>
<dbReference type="AlphaFoldDB" id="A0A918RK84"/>
<feature type="domain" description="Sodium symporter small subunit" evidence="2">
    <location>
        <begin position="36"/>
        <end position="111"/>
    </location>
</feature>
<dbReference type="InterPro" id="IPR019886">
    <property type="entry name" value="Na_symporter_ssu"/>
</dbReference>
<evidence type="ECO:0000313" key="4">
    <source>
        <dbReference type="Proteomes" id="UP000614811"/>
    </source>
</evidence>
<feature type="transmembrane region" description="Helical" evidence="1">
    <location>
        <begin position="78"/>
        <end position="99"/>
    </location>
</feature>
<keyword evidence="1" id="KW-0812">Transmembrane</keyword>
<keyword evidence="1" id="KW-0472">Membrane</keyword>
<keyword evidence="1" id="KW-1133">Transmembrane helix</keyword>
<name>A0A918RK84_9GAMM</name>
<dbReference type="NCBIfam" id="TIGR03647">
    <property type="entry name" value="Na_symport_sm"/>
    <property type="match status" value="1"/>
</dbReference>
<dbReference type="EMBL" id="BMXA01000001">
    <property type="protein sequence ID" value="GHA01289.1"/>
    <property type="molecule type" value="Genomic_DNA"/>
</dbReference>
<sequence>MAYYYCRILGIQQAAYTPKSYNNIVMEKIAMKDKAEAYWKANVSLILKLLAIWFVVPFLGGIVFVDTLNQFSLGGYPLGFWIAQQGSIYMFVVLIFYYAKKMSDLDDEFAVGGE</sequence>
<organism evidence="3 4">
    <name type="scientific">Arenicella chitinivorans</name>
    <dbReference type="NCBI Taxonomy" id="1329800"/>
    <lineage>
        <taxon>Bacteria</taxon>
        <taxon>Pseudomonadati</taxon>
        <taxon>Pseudomonadota</taxon>
        <taxon>Gammaproteobacteria</taxon>
        <taxon>Arenicellales</taxon>
        <taxon>Arenicellaceae</taxon>
        <taxon>Arenicella</taxon>
    </lineage>
</organism>
<evidence type="ECO:0000259" key="2">
    <source>
        <dbReference type="Pfam" id="PF13937"/>
    </source>
</evidence>
<reference evidence="3" key="1">
    <citation type="journal article" date="2014" name="Int. J. Syst. Evol. Microbiol.">
        <title>Complete genome sequence of Corynebacterium casei LMG S-19264T (=DSM 44701T), isolated from a smear-ripened cheese.</title>
        <authorList>
            <consortium name="US DOE Joint Genome Institute (JGI-PGF)"/>
            <person name="Walter F."/>
            <person name="Albersmeier A."/>
            <person name="Kalinowski J."/>
            <person name="Ruckert C."/>
        </authorList>
    </citation>
    <scope>NUCLEOTIDE SEQUENCE</scope>
    <source>
        <strain evidence="3">KCTC 12711</strain>
    </source>
</reference>